<dbReference type="AlphaFoldDB" id="A0A834PCQ5"/>
<evidence type="ECO:0000313" key="2">
    <source>
        <dbReference type="EMBL" id="KAF7435612.1"/>
    </source>
</evidence>
<sequence length="124" mass="14665">MNMDIFKWMFEETKEEEEEEEEEEVEEEEEEGTRGEDDDDDDDDDEEEEEEEEEKEERWWKEEDKGRSTIGGNASGFTKGASYSLVEGEKIEEEKENDSTLCLEEDSVLVFADVRMWLIKNRGS</sequence>
<accession>A0A834PCQ5</accession>
<gene>
    <name evidence="2" type="ORF">H0235_003803</name>
</gene>
<proteinExistence type="predicted"/>
<comment type="caution">
    <text evidence="2">The sequence shown here is derived from an EMBL/GenBank/DDBJ whole genome shotgun (WGS) entry which is preliminary data.</text>
</comment>
<feature type="compositionally biased region" description="Basic and acidic residues" evidence="1">
    <location>
        <begin position="56"/>
        <end position="67"/>
    </location>
</feature>
<dbReference type="EMBL" id="JACSDY010000002">
    <property type="protein sequence ID" value="KAF7435612.1"/>
    <property type="molecule type" value="Genomic_DNA"/>
</dbReference>
<feature type="compositionally biased region" description="Acidic residues" evidence="1">
    <location>
        <begin position="13"/>
        <end position="55"/>
    </location>
</feature>
<reference evidence="2" key="1">
    <citation type="journal article" date="2020" name="G3 (Bethesda)">
        <title>High-Quality Assemblies for Three Invasive Social Wasps from the &lt;i&gt;Vespula&lt;/i&gt; Genus.</title>
        <authorList>
            <person name="Harrop T.W.R."/>
            <person name="Guhlin J."/>
            <person name="McLaughlin G.M."/>
            <person name="Permina E."/>
            <person name="Stockwell P."/>
            <person name="Gilligan J."/>
            <person name="Le Lec M.F."/>
            <person name="Gruber M.A.M."/>
            <person name="Quinn O."/>
            <person name="Lovegrove M."/>
            <person name="Duncan E.J."/>
            <person name="Remnant E.J."/>
            <person name="Van Eeckhoven J."/>
            <person name="Graham B."/>
            <person name="Knapp R.A."/>
            <person name="Langford K.W."/>
            <person name="Kronenberg Z."/>
            <person name="Press M.O."/>
            <person name="Eacker S.M."/>
            <person name="Wilson-Rankin E.E."/>
            <person name="Purcell J."/>
            <person name="Lester P.J."/>
            <person name="Dearden P.K."/>
        </authorList>
    </citation>
    <scope>NUCLEOTIDE SEQUENCE</scope>
    <source>
        <strain evidence="2">Volc-1</strain>
    </source>
</reference>
<evidence type="ECO:0000313" key="3">
    <source>
        <dbReference type="Proteomes" id="UP000600918"/>
    </source>
</evidence>
<evidence type="ECO:0000256" key="1">
    <source>
        <dbReference type="SAM" id="MobiDB-lite"/>
    </source>
</evidence>
<name>A0A834PCQ5_VESPE</name>
<keyword evidence="3" id="KW-1185">Reference proteome</keyword>
<protein>
    <submittedName>
        <fullName evidence="2">Uncharacterized protein</fullName>
    </submittedName>
</protein>
<dbReference type="Proteomes" id="UP000600918">
    <property type="component" value="Unassembled WGS sequence"/>
</dbReference>
<feature type="region of interest" description="Disordered" evidence="1">
    <location>
        <begin position="1"/>
        <end position="81"/>
    </location>
</feature>
<organism evidence="2 3">
    <name type="scientific">Vespula pensylvanica</name>
    <name type="common">Western yellow jacket</name>
    <name type="synonym">Wasp</name>
    <dbReference type="NCBI Taxonomy" id="30213"/>
    <lineage>
        <taxon>Eukaryota</taxon>
        <taxon>Metazoa</taxon>
        <taxon>Ecdysozoa</taxon>
        <taxon>Arthropoda</taxon>
        <taxon>Hexapoda</taxon>
        <taxon>Insecta</taxon>
        <taxon>Pterygota</taxon>
        <taxon>Neoptera</taxon>
        <taxon>Endopterygota</taxon>
        <taxon>Hymenoptera</taxon>
        <taxon>Apocrita</taxon>
        <taxon>Aculeata</taxon>
        <taxon>Vespoidea</taxon>
        <taxon>Vespidae</taxon>
        <taxon>Vespinae</taxon>
        <taxon>Vespula</taxon>
    </lineage>
</organism>